<keyword evidence="3" id="KW-1185">Reference proteome</keyword>
<evidence type="ECO:0000256" key="1">
    <source>
        <dbReference type="SAM" id="Phobius"/>
    </source>
</evidence>
<keyword evidence="1" id="KW-0812">Transmembrane</keyword>
<accession>A0A5P9QAM8</accession>
<proteinExistence type="predicted"/>
<dbReference type="EMBL" id="CP045529">
    <property type="protein sequence ID" value="QFU98122.1"/>
    <property type="molecule type" value="Genomic_DNA"/>
</dbReference>
<reference evidence="2 3" key="1">
    <citation type="submission" date="2019-10" db="EMBL/GenBank/DDBJ databases">
        <title>Genome sequence of Luteimicrobium xylanilyticum HY-24.</title>
        <authorList>
            <person name="Kim D.Y."/>
            <person name="Park H.-Y."/>
        </authorList>
    </citation>
    <scope>NUCLEOTIDE SEQUENCE [LARGE SCALE GENOMIC DNA]</scope>
    <source>
        <strain evidence="2 3">HY-24</strain>
    </source>
</reference>
<feature type="transmembrane region" description="Helical" evidence="1">
    <location>
        <begin position="179"/>
        <end position="196"/>
    </location>
</feature>
<name>A0A5P9QAM8_9MICO</name>
<dbReference type="KEGG" id="lxl:KDY119_01631"/>
<keyword evidence="1" id="KW-0472">Membrane</keyword>
<gene>
    <name evidence="2" type="ORF">KDY119_01631</name>
</gene>
<dbReference type="Proteomes" id="UP000326702">
    <property type="component" value="Chromosome"/>
</dbReference>
<evidence type="ECO:0000313" key="2">
    <source>
        <dbReference type="EMBL" id="QFU98122.1"/>
    </source>
</evidence>
<protein>
    <submittedName>
        <fullName evidence="2">Uncharacterized protein</fullName>
    </submittedName>
</protein>
<keyword evidence="1" id="KW-1133">Transmembrane helix</keyword>
<dbReference type="AlphaFoldDB" id="A0A5P9QAM8"/>
<sequence>MLLVVGGVLSVVAGLVWWLWPSVSAFGDPLLVGVGFRGAADGGTVVVVGPRTAAEMTAVTVHARGRATDPQDTEPPVLWQIERVGPTPHGWDGDVELGKVPQGFVETVAPAAGWRERAADVWVENPCSFGSGPVPHAALRTGDVVVEGDTVMTVKEFRSDDLGFSPCLDDDSPRTDPRGLALSALGVGLVVLGPVLRRRR</sequence>
<evidence type="ECO:0000313" key="3">
    <source>
        <dbReference type="Proteomes" id="UP000326702"/>
    </source>
</evidence>
<organism evidence="2 3">
    <name type="scientific">Luteimicrobium xylanilyticum</name>
    <dbReference type="NCBI Taxonomy" id="1133546"/>
    <lineage>
        <taxon>Bacteria</taxon>
        <taxon>Bacillati</taxon>
        <taxon>Actinomycetota</taxon>
        <taxon>Actinomycetes</taxon>
        <taxon>Micrococcales</taxon>
        <taxon>Luteimicrobium</taxon>
    </lineage>
</organism>